<comment type="subcellular location">
    <subcellularLocation>
        <location evidence="1">Membrane</location>
        <topology evidence="1">Single-pass membrane protein</topology>
    </subcellularLocation>
</comment>
<evidence type="ECO:0000256" key="4">
    <source>
        <dbReference type="ARBA" id="ARBA00023136"/>
    </source>
</evidence>
<dbReference type="GO" id="GO:0005886">
    <property type="term" value="C:plasma membrane"/>
    <property type="evidence" value="ECO:0007669"/>
    <property type="project" value="TreeGrafter"/>
</dbReference>
<reference evidence="8" key="1">
    <citation type="journal article" date="2015" name="Nat. Genet.">
        <title>The pineapple genome and the evolution of CAM photosynthesis.</title>
        <authorList>
            <person name="Ming R."/>
            <person name="VanBuren R."/>
            <person name="Wai C.M."/>
            <person name="Tang H."/>
            <person name="Schatz M.C."/>
            <person name="Bowers J.E."/>
            <person name="Lyons E."/>
            <person name="Wang M.L."/>
            <person name="Chen J."/>
            <person name="Biggers E."/>
            <person name="Zhang J."/>
            <person name="Huang L."/>
            <person name="Zhang L."/>
            <person name="Miao W."/>
            <person name="Zhang J."/>
            <person name="Ye Z."/>
            <person name="Miao C."/>
            <person name="Lin Z."/>
            <person name="Wang H."/>
            <person name="Zhou H."/>
            <person name="Yim W.C."/>
            <person name="Priest H.D."/>
            <person name="Zheng C."/>
            <person name="Woodhouse M."/>
            <person name="Edger P.P."/>
            <person name="Guyot R."/>
            <person name="Guo H.B."/>
            <person name="Guo H."/>
            <person name="Zheng G."/>
            <person name="Singh R."/>
            <person name="Sharma A."/>
            <person name="Min X."/>
            <person name="Zheng Y."/>
            <person name="Lee H."/>
            <person name="Gurtowski J."/>
            <person name="Sedlazeck F.J."/>
            <person name="Harkess A."/>
            <person name="McKain M.R."/>
            <person name="Liao Z."/>
            <person name="Fang J."/>
            <person name="Liu J."/>
            <person name="Zhang X."/>
            <person name="Zhang Q."/>
            <person name="Hu W."/>
            <person name="Qin Y."/>
            <person name="Wang K."/>
            <person name="Chen L.Y."/>
            <person name="Shirley N."/>
            <person name="Lin Y.R."/>
            <person name="Liu L.Y."/>
            <person name="Hernandez A.G."/>
            <person name="Wright C.L."/>
            <person name="Bulone V."/>
            <person name="Tuskan G.A."/>
            <person name="Heath K."/>
            <person name="Zee F."/>
            <person name="Moore P.H."/>
            <person name="Sunkar R."/>
            <person name="Leebens-Mack J.H."/>
            <person name="Mockler T."/>
            <person name="Bennetzen J.L."/>
            <person name="Freeling M."/>
            <person name="Sankoff D."/>
            <person name="Paterson A.H."/>
            <person name="Zhu X."/>
            <person name="Yang X."/>
            <person name="Smith J.A."/>
            <person name="Cushman J.C."/>
            <person name="Paull R.E."/>
            <person name="Yu Q."/>
        </authorList>
    </citation>
    <scope>NUCLEOTIDE SEQUENCE [LARGE SCALE GENOMIC DNA]</scope>
    <source>
        <strain evidence="8">cv. F153</strain>
    </source>
</reference>
<reference evidence="9" key="2">
    <citation type="submission" date="2025-08" db="UniProtKB">
        <authorList>
            <consortium name="RefSeq"/>
        </authorList>
    </citation>
    <scope>IDENTIFICATION</scope>
    <source>
        <tissue evidence="9">Leaf</tissue>
    </source>
</reference>
<keyword evidence="2 6" id="KW-0812">Transmembrane</keyword>
<dbReference type="RefSeq" id="XP_020103793.1">
    <property type="nucleotide sequence ID" value="XM_020248204.1"/>
</dbReference>
<dbReference type="Gramene" id="Aco014875.1.mrna1">
    <property type="protein sequence ID" value="Aco014875.1.mrna1.cds1"/>
    <property type="gene ID" value="Aco014875.1.path1"/>
</dbReference>
<evidence type="ECO:0000256" key="2">
    <source>
        <dbReference type="ARBA" id="ARBA00022692"/>
    </source>
</evidence>
<gene>
    <name evidence="9" type="primary">LOC109720853</name>
</gene>
<evidence type="ECO:0000313" key="9">
    <source>
        <dbReference type="RefSeq" id="XP_020103793.1"/>
    </source>
</evidence>
<evidence type="ECO:0000256" key="3">
    <source>
        <dbReference type="ARBA" id="ARBA00022989"/>
    </source>
</evidence>
<feature type="transmembrane region" description="Helical" evidence="6">
    <location>
        <begin position="39"/>
        <end position="62"/>
    </location>
</feature>
<dbReference type="GO" id="GO:0098542">
    <property type="term" value="P:defense response to other organism"/>
    <property type="evidence" value="ECO:0007669"/>
    <property type="project" value="InterPro"/>
</dbReference>
<feature type="domain" description="Late embryogenesis abundant protein LEA-2 subgroup" evidence="7">
    <location>
        <begin position="103"/>
        <end position="193"/>
    </location>
</feature>
<keyword evidence="3 6" id="KW-1133">Transmembrane helix</keyword>
<dbReference type="Proteomes" id="UP000515123">
    <property type="component" value="Linkage group 14"/>
</dbReference>
<keyword evidence="4 6" id="KW-0472">Membrane</keyword>
<evidence type="ECO:0000313" key="8">
    <source>
        <dbReference type="Proteomes" id="UP000515123"/>
    </source>
</evidence>
<protein>
    <submittedName>
        <fullName evidence="9">Protein NDR1-like</fullName>
    </submittedName>
</protein>
<feature type="compositionally biased region" description="Low complexity" evidence="5">
    <location>
        <begin position="80"/>
        <end position="100"/>
    </location>
</feature>
<evidence type="ECO:0000256" key="1">
    <source>
        <dbReference type="ARBA" id="ARBA00004167"/>
    </source>
</evidence>
<dbReference type="InterPro" id="IPR044839">
    <property type="entry name" value="NDR1-like"/>
</dbReference>
<feature type="region of interest" description="Disordered" evidence="5">
    <location>
        <begin position="80"/>
        <end position="102"/>
    </location>
</feature>
<dbReference type="PANTHER" id="PTHR31234:SF55">
    <property type="entry name" value="LATE EMBRYOGENESIS ABUNDANT (LEA) HYDROXYPROLINE-RICH GLYCOPROTEIN FAMILY"/>
    <property type="match status" value="1"/>
</dbReference>
<dbReference type="InterPro" id="IPR004864">
    <property type="entry name" value="LEA_2"/>
</dbReference>
<keyword evidence="8" id="KW-1185">Reference proteome</keyword>
<dbReference type="GeneID" id="109720853"/>
<proteinExistence type="predicted"/>
<dbReference type="PANTHER" id="PTHR31234">
    <property type="entry name" value="LATE EMBRYOGENESIS ABUNDANT (LEA) HYDROXYPROLINE-RICH GLYCOPROTEIN FAMILY"/>
    <property type="match status" value="1"/>
</dbReference>
<evidence type="ECO:0000259" key="7">
    <source>
        <dbReference type="Pfam" id="PF03168"/>
    </source>
</evidence>
<accession>A0A6P5GD19</accession>
<evidence type="ECO:0000256" key="6">
    <source>
        <dbReference type="SAM" id="Phobius"/>
    </source>
</evidence>
<sequence>MSDAVPSTSPTAHHHHYDLRTRYRARQVRESLAKRFTKLLCSAVLSLLFAAAFVLFILWLALRPHRPRFHVSSFSASPLPSSSSSSSSSPSPSSPPTSFSAQVSVRNPNRNIGFFFGPFSGSVYYRDDPVASDPSMAPGFYQPPKNTTAIAGRFVGSGGAAAETAAAGMAIDLETAGTVRFRMEMRSTVRFRVSAWMAWETHRHALHVSCDVEVGPDGLILPQYKERRCSIYFF</sequence>
<dbReference type="Pfam" id="PF03168">
    <property type="entry name" value="LEA_2"/>
    <property type="match status" value="1"/>
</dbReference>
<organism evidence="8 9">
    <name type="scientific">Ananas comosus</name>
    <name type="common">Pineapple</name>
    <name type="synonym">Ananas ananas</name>
    <dbReference type="NCBI Taxonomy" id="4615"/>
    <lineage>
        <taxon>Eukaryota</taxon>
        <taxon>Viridiplantae</taxon>
        <taxon>Streptophyta</taxon>
        <taxon>Embryophyta</taxon>
        <taxon>Tracheophyta</taxon>
        <taxon>Spermatophyta</taxon>
        <taxon>Magnoliopsida</taxon>
        <taxon>Liliopsida</taxon>
        <taxon>Poales</taxon>
        <taxon>Bromeliaceae</taxon>
        <taxon>Bromelioideae</taxon>
        <taxon>Ananas</taxon>
    </lineage>
</organism>
<evidence type="ECO:0000256" key="5">
    <source>
        <dbReference type="SAM" id="MobiDB-lite"/>
    </source>
</evidence>
<dbReference type="OrthoDB" id="779224at2759"/>
<name>A0A6P5GD19_ANACO</name>
<dbReference type="AlphaFoldDB" id="A0A6P5GD19"/>